<dbReference type="AlphaFoldDB" id="A0A183HFM4"/>
<keyword evidence="3" id="KW-1185">Reference proteome</keyword>
<evidence type="ECO:0000313" key="2">
    <source>
        <dbReference type="EMBL" id="VDO46028.1"/>
    </source>
</evidence>
<dbReference type="EMBL" id="UZAJ01005885">
    <property type="protein sequence ID" value="VDO46028.1"/>
    <property type="molecule type" value="Genomic_DNA"/>
</dbReference>
<name>A0A183HFM4_9BILA</name>
<gene>
    <name evidence="2" type="ORF">OFLC_LOCUS6286</name>
</gene>
<accession>A0A183HFM4</accession>
<feature type="region of interest" description="Disordered" evidence="1">
    <location>
        <begin position="1"/>
        <end position="34"/>
    </location>
</feature>
<sequence length="156" mass="17520">MGKVDSTIPESSAEQQLPEEIAVEDKPLPTSPSLIPSADIKYNEIELDNLPLHQKHIMNRLESIRGNKQRILATLRELKENAAEGELPNKELMSKMIGSYDALTAQEEQYVQLMQKIVVSLTLHENAAEDVQHENERNSEKLITDGDNNTNQSSTN</sequence>
<feature type="compositionally biased region" description="Basic and acidic residues" evidence="1">
    <location>
        <begin position="129"/>
        <end position="144"/>
    </location>
</feature>
<evidence type="ECO:0000313" key="3">
    <source>
        <dbReference type="Proteomes" id="UP000267606"/>
    </source>
</evidence>
<feature type="compositionally biased region" description="Polar residues" evidence="1">
    <location>
        <begin position="146"/>
        <end position="156"/>
    </location>
</feature>
<evidence type="ECO:0000313" key="4">
    <source>
        <dbReference type="WBParaSite" id="OFLC_0000628501-mRNA-1"/>
    </source>
</evidence>
<dbReference type="WBParaSite" id="OFLC_0000628501-mRNA-1">
    <property type="protein sequence ID" value="OFLC_0000628501-mRNA-1"/>
    <property type="gene ID" value="OFLC_0000628501"/>
</dbReference>
<proteinExistence type="predicted"/>
<dbReference type="STRING" id="387005.A0A183HFM4"/>
<evidence type="ECO:0000256" key="1">
    <source>
        <dbReference type="SAM" id="MobiDB-lite"/>
    </source>
</evidence>
<feature type="region of interest" description="Disordered" evidence="1">
    <location>
        <begin position="129"/>
        <end position="156"/>
    </location>
</feature>
<dbReference type="Proteomes" id="UP000267606">
    <property type="component" value="Unassembled WGS sequence"/>
</dbReference>
<reference evidence="2 3" key="2">
    <citation type="submission" date="2018-11" db="EMBL/GenBank/DDBJ databases">
        <authorList>
            <consortium name="Pathogen Informatics"/>
        </authorList>
    </citation>
    <scope>NUCLEOTIDE SEQUENCE [LARGE SCALE GENOMIC DNA]</scope>
</reference>
<protein>
    <submittedName>
        <fullName evidence="2 4">Uncharacterized protein</fullName>
    </submittedName>
</protein>
<reference evidence="4" key="1">
    <citation type="submission" date="2016-06" db="UniProtKB">
        <authorList>
            <consortium name="WormBaseParasite"/>
        </authorList>
    </citation>
    <scope>IDENTIFICATION</scope>
</reference>
<organism evidence="4">
    <name type="scientific">Onchocerca flexuosa</name>
    <dbReference type="NCBI Taxonomy" id="387005"/>
    <lineage>
        <taxon>Eukaryota</taxon>
        <taxon>Metazoa</taxon>
        <taxon>Ecdysozoa</taxon>
        <taxon>Nematoda</taxon>
        <taxon>Chromadorea</taxon>
        <taxon>Rhabditida</taxon>
        <taxon>Spirurina</taxon>
        <taxon>Spiruromorpha</taxon>
        <taxon>Filarioidea</taxon>
        <taxon>Onchocercidae</taxon>
        <taxon>Onchocerca</taxon>
    </lineage>
</organism>